<feature type="region of interest" description="Disordered" evidence="11">
    <location>
        <begin position="220"/>
        <end position="241"/>
    </location>
</feature>
<comment type="subcellular location">
    <subcellularLocation>
        <location evidence="2">Membrane</location>
        <topology evidence="2">Multi-pass membrane protein</topology>
    </subcellularLocation>
</comment>
<evidence type="ECO:0000256" key="4">
    <source>
        <dbReference type="ARBA" id="ARBA00022617"/>
    </source>
</evidence>
<evidence type="ECO:0000256" key="9">
    <source>
        <dbReference type="ARBA" id="ARBA00023004"/>
    </source>
</evidence>
<protein>
    <recommendedName>
        <fullName evidence="14">Cytochrome b561 domain-containing protein</fullName>
    </recommendedName>
</protein>
<dbReference type="OrthoDB" id="366214at2759"/>
<evidence type="ECO:0000256" key="3">
    <source>
        <dbReference type="ARBA" id="ARBA00022448"/>
    </source>
</evidence>
<gene>
    <name evidence="15" type="ORF">EUX98_g5878</name>
</gene>
<dbReference type="PANTHER" id="PTHR15422:SF24">
    <property type="entry name" value="DOMON RELATED DOMAIN-CONTAINING PROTEIN"/>
    <property type="match status" value="1"/>
</dbReference>
<keyword evidence="10 12" id="KW-0472">Membrane</keyword>
<keyword evidence="4" id="KW-0349">Heme</keyword>
<dbReference type="GO" id="GO:0046872">
    <property type="term" value="F:metal ion binding"/>
    <property type="evidence" value="ECO:0007669"/>
    <property type="project" value="UniProtKB-KW"/>
</dbReference>
<feature type="chain" id="PRO_5020593819" description="Cytochrome b561 domain-containing protein" evidence="13">
    <location>
        <begin position="22"/>
        <end position="241"/>
    </location>
</feature>
<dbReference type="InterPro" id="IPR045150">
    <property type="entry name" value="CYB561D1/2"/>
</dbReference>
<evidence type="ECO:0000256" key="1">
    <source>
        <dbReference type="ARBA" id="ARBA00001970"/>
    </source>
</evidence>
<keyword evidence="3" id="KW-0813">Transport</keyword>
<dbReference type="PANTHER" id="PTHR15422">
    <property type="entry name" value="OS05G0565100 PROTEIN"/>
    <property type="match status" value="1"/>
</dbReference>
<evidence type="ECO:0000256" key="5">
    <source>
        <dbReference type="ARBA" id="ARBA00022692"/>
    </source>
</evidence>
<keyword evidence="16" id="KW-1185">Reference proteome</keyword>
<dbReference type="SMART" id="SM00665">
    <property type="entry name" value="B561"/>
    <property type="match status" value="1"/>
</dbReference>
<feature type="transmembrane region" description="Helical" evidence="12">
    <location>
        <begin position="150"/>
        <end position="170"/>
    </location>
</feature>
<dbReference type="Pfam" id="PF03188">
    <property type="entry name" value="Cytochrom_B561"/>
    <property type="match status" value="1"/>
</dbReference>
<organism evidence="15 16">
    <name type="scientific">Antrodiella citrinella</name>
    <dbReference type="NCBI Taxonomy" id="2447956"/>
    <lineage>
        <taxon>Eukaryota</taxon>
        <taxon>Fungi</taxon>
        <taxon>Dikarya</taxon>
        <taxon>Basidiomycota</taxon>
        <taxon>Agaricomycotina</taxon>
        <taxon>Agaricomycetes</taxon>
        <taxon>Polyporales</taxon>
        <taxon>Steccherinaceae</taxon>
        <taxon>Antrodiella</taxon>
    </lineage>
</organism>
<evidence type="ECO:0000313" key="16">
    <source>
        <dbReference type="Proteomes" id="UP000308730"/>
    </source>
</evidence>
<dbReference type="AlphaFoldDB" id="A0A4S4MRC6"/>
<keyword evidence="13" id="KW-0732">Signal</keyword>
<feature type="transmembrane region" description="Helical" evidence="12">
    <location>
        <begin position="190"/>
        <end position="211"/>
    </location>
</feature>
<feature type="compositionally biased region" description="Polar residues" evidence="11">
    <location>
        <begin position="224"/>
        <end position="241"/>
    </location>
</feature>
<evidence type="ECO:0000256" key="11">
    <source>
        <dbReference type="SAM" id="MobiDB-lite"/>
    </source>
</evidence>
<dbReference type="Proteomes" id="UP000308730">
    <property type="component" value="Unassembled WGS sequence"/>
</dbReference>
<dbReference type="GO" id="GO:0020037">
    <property type="term" value="F:heme binding"/>
    <property type="evidence" value="ECO:0007669"/>
    <property type="project" value="TreeGrafter"/>
</dbReference>
<evidence type="ECO:0000259" key="14">
    <source>
        <dbReference type="PROSITE" id="PS50939"/>
    </source>
</evidence>
<feature type="domain" description="Cytochrome b561" evidence="14">
    <location>
        <begin position="6"/>
        <end position="210"/>
    </location>
</feature>
<evidence type="ECO:0000256" key="6">
    <source>
        <dbReference type="ARBA" id="ARBA00022723"/>
    </source>
</evidence>
<keyword evidence="5 12" id="KW-0812">Transmembrane</keyword>
<dbReference type="Gene3D" id="1.20.120.1770">
    <property type="match status" value="1"/>
</dbReference>
<dbReference type="GO" id="GO:0016020">
    <property type="term" value="C:membrane"/>
    <property type="evidence" value="ECO:0007669"/>
    <property type="project" value="UniProtKB-SubCell"/>
</dbReference>
<evidence type="ECO:0000256" key="8">
    <source>
        <dbReference type="ARBA" id="ARBA00022989"/>
    </source>
</evidence>
<feature type="transmembrane region" description="Helical" evidence="12">
    <location>
        <begin position="113"/>
        <end position="134"/>
    </location>
</feature>
<evidence type="ECO:0000313" key="15">
    <source>
        <dbReference type="EMBL" id="THH28305.1"/>
    </source>
</evidence>
<reference evidence="15 16" key="1">
    <citation type="submission" date="2019-02" db="EMBL/GenBank/DDBJ databases">
        <title>Genome sequencing of the rare red list fungi Antrodiella citrinella (Flaviporus citrinellus).</title>
        <authorList>
            <person name="Buettner E."/>
            <person name="Kellner H."/>
        </authorList>
    </citation>
    <scope>NUCLEOTIDE SEQUENCE [LARGE SCALE GENOMIC DNA]</scope>
    <source>
        <strain evidence="15 16">DSM 108506</strain>
    </source>
</reference>
<keyword evidence="6" id="KW-0479">Metal-binding</keyword>
<accession>A0A4S4MRC6</accession>
<comment type="caution">
    <text evidence="15">The sequence shown here is derived from an EMBL/GenBank/DDBJ whole genome shotgun (WGS) entry which is preliminary data.</text>
</comment>
<proteinExistence type="predicted"/>
<dbReference type="GO" id="GO:0140575">
    <property type="term" value="F:transmembrane monodehydroascorbate reductase activity"/>
    <property type="evidence" value="ECO:0007669"/>
    <property type="project" value="InterPro"/>
</dbReference>
<evidence type="ECO:0000256" key="2">
    <source>
        <dbReference type="ARBA" id="ARBA00004141"/>
    </source>
</evidence>
<sequence>MPSSILSALVGLSAIVASVQASELESLIKIPLLPYQKNLVAHGIVSAIGYLVLIPFGILLARYLRTFSSRWFHAHWFVQTIVSGPLIIASFALARHATTQSELGHYNDTHKKWGLALFILYWIQLALGAFIHFVKPNVGLRVVRRPIQNYFHAILGLFIMAASFYQVRYGFRVEWPLIGGRGKVGNGANIVWWIWVFFIPVVYFIGVALTLRRQYRQEGEMHGKTTSTSSDVTMNQTDVRS</sequence>
<keyword evidence="7" id="KW-0249">Electron transport</keyword>
<feature type="signal peptide" evidence="13">
    <location>
        <begin position="1"/>
        <end position="21"/>
    </location>
</feature>
<keyword evidence="8 12" id="KW-1133">Transmembrane helix</keyword>
<dbReference type="EMBL" id="SGPM01000187">
    <property type="protein sequence ID" value="THH28305.1"/>
    <property type="molecule type" value="Genomic_DNA"/>
</dbReference>
<dbReference type="CDD" id="cd08760">
    <property type="entry name" value="Cyt_b561_FRRS1_like"/>
    <property type="match status" value="1"/>
</dbReference>
<feature type="transmembrane region" description="Helical" evidence="12">
    <location>
        <begin position="76"/>
        <end position="93"/>
    </location>
</feature>
<dbReference type="PROSITE" id="PS50939">
    <property type="entry name" value="CYTOCHROME_B561"/>
    <property type="match status" value="1"/>
</dbReference>
<evidence type="ECO:0000256" key="13">
    <source>
        <dbReference type="SAM" id="SignalP"/>
    </source>
</evidence>
<evidence type="ECO:0000256" key="7">
    <source>
        <dbReference type="ARBA" id="ARBA00022982"/>
    </source>
</evidence>
<feature type="transmembrane region" description="Helical" evidence="12">
    <location>
        <begin position="40"/>
        <end position="64"/>
    </location>
</feature>
<dbReference type="InterPro" id="IPR006593">
    <property type="entry name" value="Cyt_b561/ferric_Rdtase_TM"/>
</dbReference>
<keyword evidence="9" id="KW-0408">Iron</keyword>
<evidence type="ECO:0000256" key="12">
    <source>
        <dbReference type="SAM" id="Phobius"/>
    </source>
</evidence>
<name>A0A4S4MRC6_9APHY</name>
<evidence type="ECO:0000256" key="10">
    <source>
        <dbReference type="ARBA" id="ARBA00023136"/>
    </source>
</evidence>
<comment type="cofactor">
    <cofactor evidence="1">
        <name>heme b</name>
        <dbReference type="ChEBI" id="CHEBI:60344"/>
    </cofactor>
</comment>